<dbReference type="STRING" id="1215104.GCA_000730585_04371"/>
<keyword evidence="6" id="KW-1185">Reference proteome</keyword>
<dbReference type="InterPro" id="IPR050090">
    <property type="entry name" value="Tyrosine_recombinase_XerCD"/>
</dbReference>
<evidence type="ECO:0000259" key="4">
    <source>
        <dbReference type="PROSITE" id="PS51898"/>
    </source>
</evidence>
<dbReference type="GO" id="GO:0015074">
    <property type="term" value="P:DNA integration"/>
    <property type="evidence" value="ECO:0007669"/>
    <property type="project" value="UniProtKB-KW"/>
</dbReference>
<dbReference type="InterPro" id="IPR002104">
    <property type="entry name" value="Integrase_catalytic"/>
</dbReference>
<accession>A0A239HAL5</accession>
<dbReference type="GO" id="GO:0006310">
    <property type="term" value="P:DNA recombination"/>
    <property type="evidence" value="ECO:0007669"/>
    <property type="project" value="UniProtKB-KW"/>
</dbReference>
<dbReference type="EMBL" id="FZOL01000015">
    <property type="protein sequence ID" value="SNS78088.1"/>
    <property type="molecule type" value="Genomic_DNA"/>
</dbReference>
<keyword evidence="3" id="KW-0233">DNA recombination</keyword>
<dbReference type="RefSeq" id="WP_042122408.1">
    <property type="nucleotide sequence ID" value="NZ_FZOL01000015.1"/>
</dbReference>
<gene>
    <name evidence="5" type="ORF">SAMN05444352_1153</name>
</gene>
<dbReference type="Pfam" id="PF12167">
    <property type="entry name" value="Arm-DNA-bind_2"/>
    <property type="match status" value="1"/>
</dbReference>
<keyword evidence="2" id="KW-0238">DNA-binding</keyword>
<evidence type="ECO:0000256" key="1">
    <source>
        <dbReference type="ARBA" id="ARBA00022908"/>
    </source>
</evidence>
<dbReference type="AlphaFoldDB" id="A0A239HAL5"/>
<evidence type="ECO:0000256" key="2">
    <source>
        <dbReference type="ARBA" id="ARBA00023125"/>
    </source>
</evidence>
<dbReference type="Pfam" id="PF00589">
    <property type="entry name" value="Phage_integrase"/>
    <property type="match status" value="1"/>
</dbReference>
<name>A0A239HAL5_9PSED</name>
<dbReference type="GO" id="GO:0003677">
    <property type="term" value="F:DNA binding"/>
    <property type="evidence" value="ECO:0007669"/>
    <property type="project" value="UniProtKB-KW"/>
</dbReference>
<proteinExistence type="predicted"/>
<evidence type="ECO:0000256" key="3">
    <source>
        <dbReference type="ARBA" id="ARBA00023172"/>
    </source>
</evidence>
<reference evidence="6" key="1">
    <citation type="submission" date="2017-06" db="EMBL/GenBank/DDBJ databases">
        <authorList>
            <person name="Varghese N."/>
            <person name="Submissions S."/>
        </authorList>
    </citation>
    <scope>NUCLEOTIDE SEQUENCE [LARGE SCALE GENOMIC DNA]</scope>
    <source>
        <strain evidence="6">DSM 22348</strain>
    </source>
</reference>
<protein>
    <submittedName>
        <fullName evidence="5">Integrase</fullName>
    </submittedName>
</protein>
<dbReference type="OrthoDB" id="5391994at2"/>
<dbReference type="Proteomes" id="UP000198407">
    <property type="component" value="Unassembled WGS sequence"/>
</dbReference>
<dbReference type="InterPro" id="IPR022000">
    <property type="entry name" value="Min27-like_integrase_DNA_bind"/>
</dbReference>
<dbReference type="SUPFAM" id="SSF56349">
    <property type="entry name" value="DNA breaking-rejoining enzymes"/>
    <property type="match status" value="1"/>
</dbReference>
<dbReference type="PANTHER" id="PTHR30349">
    <property type="entry name" value="PHAGE INTEGRASE-RELATED"/>
    <property type="match status" value="1"/>
</dbReference>
<keyword evidence="1" id="KW-0229">DNA integration</keyword>
<dbReference type="PROSITE" id="PS51898">
    <property type="entry name" value="TYR_RECOMBINASE"/>
    <property type="match status" value="1"/>
</dbReference>
<sequence>MALVWPRGIELNGRQIRISFMFEGKRYKEPIGNETIDQASIKYAEAKRNTILSEIKSNRFNYAAHFPNSRRVLPKKDEKSKRTVAQGVERYLEVQMARHATTTGKNYTYKAKHLLDKFGSDCIADICRSDLQLFQTGLLKTLSPKSVNDVFTIVRGVWDDAHSDGVISINPCKMIKNIKQDKDDDSADPFTRDEMKKISVIRECRAQDVNMIMFNCWTGLSVSELIALCWDDVDLEAGTIYVRAARVEGEYKVPKESVRARKIELIDPALEYLKKHWEFTGHLPPVSLEITQRDNNTTRLMHLKLVFRNSVSMKPWYGNSLNRWFTSHLKNVGVRHRGVNQCRHTFASQAISSYVPLEWIARQLGHTDTTMVKKHYGRFLPSETRSMAGLVSQMMGFREQA</sequence>
<dbReference type="Gene3D" id="1.10.443.10">
    <property type="entry name" value="Intergrase catalytic core"/>
    <property type="match status" value="1"/>
</dbReference>
<dbReference type="Gene3D" id="1.10.150.130">
    <property type="match status" value="1"/>
</dbReference>
<evidence type="ECO:0000313" key="5">
    <source>
        <dbReference type="EMBL" id="SNS78088.1"/>
    </source>
</evidence>
<evidence type="ECO:0000313" key="6">
    <source>
        <dbReference type="Proteomes" id="UP000198407"/>
    </source>
</evidence>
<dbReference type="InterPro" id="IPR010998">
    <property type="entry name" value="Integrase_recombinase_N"/>
</dbReference>
<dbReference type="InterPro" id="IPR013762">
    <property type="entry name" value="Integrase-like_cat_sf"/>
</dbReference>
<dbReference type="CDD" id="cd01189">
    <property type="entry name" value="INT_ICEBs1_C_like"/>
    <property type="match status" value="1"/>
</dbReference>
<organism evidence="5 6">
    <name type="scientific">Pseudomonas japonica</name>
    <dbReference type="NCBI Taxonomy" id="256466"/>
    <lineage>
        <taxon>Bacteria</taxon>
        <taxon>Pseudomonadati</taxon>
        <taxon>Pseudomonadota</taxon>
        <taxon>Gammaproteobacteria</taxon>
        <taxon>Pseudomonadales</taxon>
        <taxon>Pseudomonadaceae</taxon>
        <taxon>Pseudomonas</taxon>
    </lineage>
</organism>
<dbReference type="PANTHER" id="PTHR30349:SF36">
    <property type="entry name" value="PROPHAGE INTEGRASE INTR-RELATED"/>
    <property type="match status" value="1"/>
</dbReference>
<dbReference type="InterPro" id="IPR011010">
    <property type="entry name" value="DNA_brk_join_enz"/>
</dbReference>
<feature type="domain" description="Tyr recombinase" evidence="4">
    <location>
        <begin position="185"/>
        <end position="389"/>
    </location>
</feature>